<reference evidence="1 2" key="1">
    <citation type="submission" date="2019-06" db="EMBL/GenBank/DDBJ databases">
        <title>Sequencing the genomes of 1000 actinobacteria strains.</title>
        <authorList>
            <person name="Klenk H.-P."/>
        </authorList>
    </citation>
    <scope>NUCLEOTIDE SEQUENCE [LARGE SCALE GENOMIC DNA]</scope>
    <source>
        <strain evidence="1 2">DSM 44819</strain>
    </source>
</reference>
<proteinExistence type="predicted"/>
<dbReference type="EMBL" id="VFOL01000001">
    <property type="protein sequence ID" value="TQL39164.1"/>
    <property type="molecule type" value="Genomic_DNA"/>
</dbReference>
<evidence type="ECO:0000313" key="1">
    <source>
        <dbReference type="EMBL" id="TQL39164.1"/>
    </source>
</evidence>
<dbReference type="GeneID" id="93774350"/>
<name>A0A542XTP1_SALAC</name>
<accession>A0A542XTP1</accession>
<evidence type="ECO:0000313" key="2">
    <source>
        <dbReference type="Proteomes" id="UP000315983"/>
    </source>
</evidence>
<comment type="caution">
    <text evidence="1">The sequence shown here is derived from an EMBL/GenBank/DDBJ whole genome shotgun (WGS) entry which is preliminary data.</text>
</comment>
<dbReference type="RefSeq" id="WP_080676287.1">
    <property type="nucleotide sequence ID" value="NZ_BOQM01000058.1"/>
</dbReference>
<dbReference type="Proteomes" id="UP000315983">
    <property type="component" value="Unassembled WGS sequence"/>
</dbReference>
<protein>
    <submittedName>
        <fullName evidence="1">Uncharacterized protein</fullName>
    </submittedName>
</protein>
<organism evidence="1 2">
    <name type="scientific">Salinispora arenicola</name>
    <dbReference type="NCBI Taxonomy" id="168697"/>
    <lineage>
        <taxon>Bacteria</taxon>
        <taxon>Bacillati</taxon>
        <taxon>Actinomycetota</taxon>
        <taxon>Actinomycetes</taxon>
        <taxon>Micromonosporales</taxon>
        <taxon>Micromonosporaceae</taxon>
        <taxon>Salinispora</taxon>
    </lineage>
</organism>
<dbReference type="AlphaFoldDB" id="A0A542XTP1"/>
<gene>
    <name evidence="1" type="ORF">FB564_4403</name>
</gene>
<sequence>MIVCQLPQPRLGLYTENSRDYTGSRPPHTPLRPKWLCRACGQPWPRPEARLLLKVEYSGRLPSLTIYLAGLMYEAMHDLYHLNPNGRPSPRELFDRFVSWA</sequence>